<sequence length="179" mass="19615">MFSCQKSENVEPQKPTAATQSSRTTQIIEVAPPFLEFDKIKVYNNLDLLLNSKGELVAGRLAEDARVRVAAKKSTEKATFKKGTMIYFDITSKVIGALRGRLDSDAIVTTRGVYGKVVRFLAGTEINFSPERNNLGVTFGVLGASTQLINSDGTVSYYPQGTRVNFDEQGLVKSSTLPW</sequence>
<evidence type="ECO:0000313" key="3">
    <source>
        <dbReference type="Proteomes" id="UP000004095"/>
    </source>
</evidence>
<reference evidence="2 3" key="1">
    <citation type="submission" date="2007-01" db="EMBL/GenBank/DDBJ databases">
        <authorList>
            <person name="Haygood M."/>
            <person name="Podell S."/>
            <person name="Anderson C."/>
            <person name="Hopkinson B."/>
            <person name="Roe K."/>
            <person name="Barbeau K."/>
            <person name="Gaasterland T."/>
            <person name="Ferriera S."/>
            <person name="Johnson J."/>
            <person name="Kravitz S."/>
            <person name="Beeson K."/>
            <person name="Sutton G."/>
            <person name="Rogers Y.-H."/>
            <person name="Friedman R."/>
            <person name="Frazier M."/>
            <person name="Venter J.C."/>
        </authorList>
    </citation>
    <scope>NUCLEOTIDE SEQUENCE [LARGE SCALE GENOMIC DNA]</scope>
    <source>
        <strain evidence="2 3">ATCC 23134</strain>
    </source>
</reference>
<comment type="caution">
    <text evidence="2">The sequence shown here is derived from an EMBL/GenBank/DDBJ whole genome shotgun (WGS) entry which is preliminary data.</text>
</comment>
<dbReference type="AlphaFoldDB" id="A2A0F2"/>
<evidence type="ECO:0000256" key="1">
    <source>
        <dbReference type="SAM" id="MobiDB-lite"/>
    </source>
</evidence>
<name>A2A0F2_MICM2</name>
<evidence type="ECO:0000313" key="2">
    <source>
        <dbReference type="EMBL" id="EAY23891.1"/>
    </source>
</evidence>
<dbReference type="Proteomes" id="UP000004095">
    <property type="component" value="Unassembled WGS sequence"/>
</dbReference>
<proteinExistence type="predicted"/>
<accession>A2A0F2</accession>
<protein>
    <submittedName>
        <fullName evidence="2">Uncharacterized protein</fullName>
    </submittedName>
</protein>
<keyword evidence="3" id="KW-1185">Reference proteome</keyword>
<organism evidence="2 3">
    <name type="scientific">Microscilla marina ATCC 23134</name>
    <dbReference type="NCBI Taxonomy" id="313606"/>
    <lineage>
        <taxon>Bacteria</taxon>
        <taxon>Pseudomonadati</taxon>
        <taxon>Bacteroidota</taxon>
        <taxon>Cytophagia</taxon>
        <taxon>Cytophagales</taxon>
        <taxon>Microscillaceae</taxon>
        <taxon>Microscilla</taxon>
    </lineage>
</organism>
<dbReference type="EMBL" id="AAWS01000100">
    <property type="protein sequence ID" value="EAY23891.1"/>
    <property type="molecule type" value="Genomic_DNA"/>
</dbReference>
<feature type="region of interest" description="Disordered" evidence="1">
    <location>
        <begin position="1"/>
        <end position="22"/>
    </location>
</feature>
<gene>
    <name evidence="2" type="ORF">M23134_06501</name>
</gene>